<dbReference type="GO" id="GO:0005886">
    <property type="term" value="C:plasma membrane"/>
    <property type="evidence" value="ECO:0007669"/>
    <property type="project" value="UniProtKB-SubCell"/>
</dbReference>
<dbReference type="GO" id="GO:0098552">
    <property type="term" value="C:side of membrane"/>
    <property type="evidence" value="ECO:0007669"/>
    <property type="project" value="UniProtKB-KW"/>
</dbReference>
<protein>
    <submittedName>
        <fullName evidence="8">Variant surface glycoprotein 2342</fullName>
    </submittedName>
</protein>
<feature type="non-terminal residue" evidence="8">
    <location>
        <position position="1"/>
    </location>
</feature>
<comment type="subcellular location">
    <subcellularLocation>
        <location evidence="2">Cell membrane</location>
        <topology evidence="2">Lipid-anchor</topology>
        <topology evidence="2">GPI-anchor</topology>
    </subcellularLocation>
</comment>
<dbReference type="SUPFAM" id="SSF118251">
    <property type="entry name" value="Variant surface glycoprotein MITAT 1.2, VSG 221, C-terminal domain"/>
    <property type="match status" value="1"/>
</dbReference>
<evidence type="ECO:0000256" key="2">
    <source>
        <dbReference type="ARBA" id="ARBA00004609"/>
    </source>
</evidence>
<keyword evidence="6" id="KW-0325">Glycoprotein</keyword>
<evidence type="ECO:0000256" key="6">
    <source>
        <dbReference type="ARBA" id="ARBA00023180"/>
    </source>
</evidence>
<keyword evidence="4" id="KW-0336">GPI-anchor</keyword>
<evidence type="ECO:0000256" key="4">
    <source>
        <dbReference type="ARBA" id="ARBA00022622"/>
    </source>
</evidence>
<reference evidence="8" key="2">
    <citation type="journal article" date="2014" name="Mol. Biochem. Parasitol.">
        <title>Capturing the variant surface glycoprotein repertoire (the VSGnome) of Trypanosoma brucei Lister 427.</title>
        <authorList>
            <person name="Cross G.A."/>
            <person name="Kim H.S."/>
            <person name="Wickstead B."/>
        </authorList>
    </citation>
    <scope>NUCLEOTIDE SEQUENCE</scope>
    <source>
        <strain evidence="8">Lister 427</strain>
    </source>
</reference>
<reference evidence="8" key="1">
    <citation type="submission" date="2013-02" db="EMBL/GenBank/DDBJ databases">
        <authorList>
            <person name="Cross G.A.M."/>
            <person name="Kim H.-S."/>
            <person name="Wickstead B."/>
        </authorList>
    </citation>
    <scope>NUCLEOTIDE SEQUENCE</scope>
    <source>
        <strain evidence="8">Lister 427</strain>
    </source>
</reference>
<dbReference type="InterPro" id="IPR027446">
    <property type="entry name" value="VSG_C_dom_sf"/>
</dbReference>
<dbReference type="EMBL" id="KC611598">
    <property type="protein sequence ID" value="AGH59029.1"/>
    <property type="molecule type" value="Genomic_DNA"/>
</dbReference>
<evidence type="ECO:0000256" key="7">
    <source>
        <dbReference type="ARBA" id="ARBA00023288"/>
    </source>
</evidence>
<evidence type="ECO:0000256" key="1">
    <source>
        <dbReference type="ARBA" id="ARBA00002523"/>
    </source>
</evidence>
<keyword evidence="7" id="KW-0449">Lipoprotein</keyword>
<name>M4SSP9_9TRYP</name>
<keyword evidence="3" id="KW-1003">Cell membrane</keyword>
<organism evidence="8">
    <name type="scientific">Trypanosoma brucei</name>
    <dbReference type="NCBI Taxonomy" id="5691"/>
    <lineage>
        <taxon>Eukaryota</taxon>
        <taxon>Discoba</taxon>
        <taxon>Euglenozoa</taxon>
        <taxon>Kinetoplastea</taxon>
        <taxon>Metakinetoplastina</taxon>
        <taxon>Trypanosomatida</taxon>
        <taxon>Trypanosomatidae</taxon>
        <taxon>Trypanosoma</taxon>
    </lineage>
</organism>
<proteinExistence type="predicted"/>
<evidence type="ECO:0000256" key="5">
    <source>
        <dbReference type="ARBA" id="ARBA00023136"/>
    </source>
</evidence>
<keyword evidence="5" id="KW-0472">Membrane</keyword>
<sequence length="165" mass="18769">RAVCHLMPTCLTRKKNQKTKISKHISRQLTAKKKDNFDNKFKTLLGKKTVLVTKKGKKQPVTIDTISSSDEEAEILGRLEGERNKNELEAEKKNAFTTLIDYKKEHRCKDKPMEECKNENCCEFTDGKCKVQEGVKEDGKTTNTTESNSFVINKAPLLLAFFLIG</sequence>
<dbReference type="AlphaFoldDB" id="M4SSP9"/>
<accession>M4SSP9</accession>
<comment type="function">
    <text evidence="1">VSG forms a coat on the surface of the parasite. The trypanosome evades the immune response of the host by expressing a series of antigenically distinct VSGs from an estimated 1000 VSG genes.</text>
</comment>
<evidence type="ECO:0000256" key="3">
    <source>
        <dbReference type="ARBA" id="ARBA00022475"/>
    </source>
</evidence>
<evidence type="ECO:0000313" key="8">
    <source>
        <dbReference type="EMBL" id="AGH59029.1"/>
    </source>
</evidence>